<feature type="region of interest" description="Disordered" evidence="1">
    <location>
        <begin position="42"/>
        <end position="86"/>
    </location>
</feature>
<feature type="compositionally biased region" description="Basic and acidic residues" evidence="1">
    <location>
        <begin position="48"/>
        <end position="65"/>
    </location>
</feature>
<protein>
    <submittedName>
        <fullName evidence="2">Uncharacterized protein</fullName>
    </submittedName>
</protein>
<dbReference type="EnsemblMetazoa" id="OVOC11064.1">
    <property type="protein sequence ID" value="OVOC11064.1"/>
    <property type="gene ID" value="WBGene00247873"/>
</dbReference>
<dbReference type="Proteomes" id="UP000024404">
    <property type="component" value="Unassembled WGS sequence"/>
</dbReference>
<feature type="compositionally biased region" description="Acidic residues" evidence="1">
    <location>
        <begin position="66"/>
        <end position="86"/>
    </location>
</feature>
<accession>A0A8R1XLS5</accession>
<dbReference type="EMBL" id="CMVM020000346">
    <property type="status" value="NOT_ANNOTATED_CDS"/>
    <property type="molecule type" value="Genomic_DNA"/>
</dbReference>
<reference evidence="3" key="1">
    <citation type="submission" date="2013-10" db="EMBL/GenBank/DDBJ databases">
        <title>Genome sequencing of Onchocerca volvulus.</title>
        <authorList>
            <person name="Cotton J."/>
            <person name="Tsai J."/>
            <person name="Stanley E."/>
            <person name="Tracey A."/>
            <person name="Holroyd N."/>
            <person name="Lustigman S."/>
            <person name="Berriman M."/>
        </authorList>
    </citation>
    <scope>NUCLEOTIDE SEQUENCE</scope>
</reference>
<proteinExistence type="predicted"/>
<dbReference type="AlphaFoldDB" id="A0A8R1XLS5"/>
<evidence type="ECO:0000313" key="2">
    <source>
        <dbReference type="EnsemblMetazoa" id="OVOC11064.1"/>
    </source>
</evidence>
<keyword evidence="3" id="KW-1185">Reference proteome</keyword>
<evidence type="ECO:0000313" key="3">
    <source>
        <dbReference type="Proteomes" id="UP000024404"/>
    </source>
</evidence>
<sequence>MKVSFSTKHMLSTTCQRIIASFSNIRVRKVKEIEDNFDHQLKIRTHHHDGQEEKEEGHLVDHNSDNDDDDDDDDDDNDDNAENNKL</sequence>
<organism evidence="2 3">
    <name type="scientific">Onchocerca volvulus</name>
    <dbReference type="NCBI Taxonomy" id="6282"/>
    <lineage>
        <taxon>Eukaryota</taxon>
        <taxon>Metazoa</taxon>
        <taxon>Ecdysozoa</taxon>
        <taxon>Nematoda</taxon>
        <taxon>Chromadorea</taxon>
        <taxon>Rhabditida</taxon>
        <taxon>Spirurina</taxon>
        <taxon>Spiruromorpha</taxon>
        <taxon>Filarioidea</taxon>
        <taxon>Onchocercidae</taxon>
        <taxon>Onchocerca</taxon>
    </lineage>
</organism>
<reference evidence="2" key="2">
    <citation type="submission" date="2022-06" db="UniProtKB">
        <authorList>
            <consortium name="EnsemblMetazoa"/>
        </authorList>
    </citation>
    <scope>IDENTIFICATION</scope>
</reference>
<evidence type="ECO:0000256" key="1">
    <source>
        <dbReference type="SAM" id="MobiDB-lite"/>
    </source>
</evidence>
<name>A0A8R1XLS5_ONCVO</name>